<evidence type="ECO:0008006" key="13">
    <source>
        <dbReference type="Google" id="ProtNLM"/>
    </source>
</evidence>
<dbReference type="InterPro" id="IPR012334">
    <property type="entry name" value="Pectin_lyas_fold"/>
</dbReference>
<dbReference type="PANTHER" id="PTHR31736:SF19">
    <property type="entry name" value="PECTIN LYASE SUPERFAMILY PROTEIN-RELATED"/>
    <property type="match status" value="1"/>
</dbReference>
<evidence type="ECO:0000256" key="4">
    <source>
        <dbReference type="ARBA" id="ARBA00022729"/>
    </source>
</evidence>
<evidence type="ECO:0000313" key="11">
    <source>
        <dbReference type="EMBL" id="GAA5803167.1"/>
    </source>
</evidence>
<dbReference type="PANTHER" id="PTHR31736">
    <property type="match status" value="1"/>
</dbReference>
<gene>
    <name evidence="11" type="ORF">HPULCUR_008643</name>
</gene>
<dbReference type="SUPFAM" id="SSF51126">
    <property type="entry name" value="Pectin lyase-like"/>
    <property type="match status" value="1"/>
</dbReference>
<evidence type="ECO:0000256" key="8">
    <source>
        <dbReference type="ARBA" id="ARBA00023295"/>
    </source>
</evidence>
<keyword evidence="3" id="KW-0964">Secreted</keyword>
<dbReference type="Pfam" id="PF00295">
    <property type="entry name" value="Glyco_hydro_28"/>
    <property type="match status" value="1"/>
</dbReference>
<proteinExistence type="inferred from homology"/>
<organism evidence="11 12">
    <name type="scientific">Helicostylum pulchrum</name>
    <dbReference type="NCBI Taxonomy" id="562976"/>
    <lineage>
        <taxon>Eukaryota</taxon>
        <taxon>Fungi</taxon>
        <taxon>Fungi incertae sedis</taxon>
        <taxon>Mucoromycota</taxon>
        <taxon>Mucoromycotina</taxon>
        <taxon>Mucoromycetes</taxon>
        <taxon>Mucorales</taxon>
        <taxon>Mucorineae</taxon>
        <taxon>Mucoraceae</taxon>
        <taxon>Helicostylum</taxon>
    </lineage>
</organism>
<dbReference type="EMBL" id="BAABUJ010000026">
    <property type="protein sequence ID" value="GAA5803167.1"/>
    <property type="molecule type" value="Genomic_DNA"/>
</dbReference>
<dbReference type="InterPro" id="IPR011050">
    <property type="entry name" value="Pectin_lyase_fold/virulence"/>
</dbReference>
<keyword evidence="8 10" id="KW-0326">Glycosidase</keyword>
<comment type="caution">
    <text evidence="11">The sequence shown here is derived from an EMBL/GenBank/DDBJ whole genome shotgun (WGS) entry which is preliminary data.</text>
</comment>
<dbReference type="Proteomes" id="UP001476247">
    <property type="component" value="Unassembled WGS sequence"/>
</dbReference>
<reference evidence="11 12" key="1">
    <citation type="submission" date="2024-04" db="EMBL/GenBank/DDBJ databases">
        <title>genome sequences of Mucor flavus KT1a and Helicostylum pulchrum KT1b strains isolation_sourced from the surface of a dry-aged beef.</title>
        <authorList>
            <person name="Toyotome T."/>
            <person name="Hosono M."/>
            <person name="Torimaru M."/>
            <person name="Fukuda K."/>
            <person name="Mikami N."/>
        </authorList>
    </citation>
    <scope>NUCLEOTIDE SEQUENCE [LARGE SCALE GENOMIC DNA]</scope>
    <source>
        <strain evidence="11 12">KT1b</strain>
    </source>
</reference>
<evidence type="ECO:0000256" key="6">
    <source>
        <dbReference type="ARBA" id="ARBA00023157"/>
    </source>
</evidence>
<evidence type="ECO:0000256" key="10">
    <source>
        <dbReference type="RuleBase" id="RU361169"/>
    </source>
</evidence>
<comment type="similarity">
    <text evidence="2 10">Belongs to the glycosyl hydrolase 28 family.</text>
</comment>
<evidence type="ECO:0000313" key="12">
    <source>
        <dbReference type="Proteomes" id="UP001476247"/>
    </source>
</evidence>
<dbReference type="Gene3D" id="2.160.20.10">
    <property type="entry name" value="Single-stranded right-handed beta-helix, Pectin lyase-like"/>
    <property type="match status" value="1"/>
</dbReference>
<keyword evidence="12" id="KW-1185">Reference proteome</keyword>
<dbReference type="InterPro" id="IPR000743">
    <property type="entry name" value="Glyco_hydro_28"/>
</dbReference>
<sequence>MYLQVIGALATDGRFQSFKNINVVNSVCNDCLAGLTLKASPGRPGVMDGVRFQNVQLNRVAKPITITSHYYCDSSFQSACFGNDGTSIKFKNVFISGITGSSSSKDYPIININCAKNTPCENVNIKNVKVQEMKTTPRNICTNLRGAEKIASCKWVGK</sequence>
<evidence type="ECO:0000256" key="2">
    <source>
        <dbReference type="ARBA" id="ARBA00008834"/>
    </source>
</evidence>
<keyword evidence="9" id="KW-0961">Cell wall biogenesis/degradation</keyword>
<accession>A0ABP9YA40</accession>
<name>A0ABP9YA40_9FUNG</name>
<evidence type="ECO:0000256" key="9">
    <source>
        <dbReference type="ARBA" id="ARBA00023316"/>
    </source>
</evidence>
<protein>
    <recommendedName>
        <fullName evidence="13">Polygalacturonase</fullName>
    </recommendedName>
</protein>
<evidence type="ECO:0000256" key="5">
    <source>
        <dbReference type="ARBA" id="ARBA00022801"/>
    </source>
</evidence>
<keyword evidence="6" id="KW-1015">Disulfide bond</keyword>
<evidence type="ECO:0000256" key="7">
    <source>
        <dbReference type="ARBA" id="ARBA00023180"/>
    </source>
</evidence>
<keyword evidence="5 10" id="KW-0378">Hydrolase</keyword>
<evidence type="ECO:0000256" key="1">
    <source>
        <dbReference type="ARBA" id="ARBA00004613"/>
    </source>
</evidence>
<comment type="subcellular location">
    <subcellularLocation>
        <location evidence="1">Secreted</location>
    </subcellularLocation>
</comment>
<keyword evidence="7" id="KW-0325">Glycoprotein</keyword>
<keyword evidence="4" id="KW-0732">Signal</keyword>
<evidence type="ECO:0000256" key="3">
    <source>
        <dbReference type="ARBA" id="ARBA00022525"/>
    </source>
</evidence>